<dbReference type="EMBL" id="JACHOP010000004">
    <property type="protein sequence ID" value="MBB5756641.1"/>
    <property type="molecule type" value="Genomic_DNA"/>
</dbReference>
<dbReference type="InterPro" id="IPR036390">
    <property type="entry name" value="WH_DNA-bd_sf"/>
</dbReference>
<dbReference type="PANTHER" id="PTHR42756">
    <property type="entry name" value="TRANSCRIPTIONAL REGULATOR, MARR"/>
    <property type="match status" value="1"/>
</dbReference>
<keyword evidence="2 5" id="KW-0238">DNA-binding</keyword>
<dbReference type="AlphaFoldDB" id="A0A840ZI16"/>
<dbReference type="PANTHER" id="PTHR42756:SF1">
    <property type="entry name" value="TRANSCRIPTIONAL REPRESSOR OF EMRAB OPERON"/>
    <property type="match status" value="1"/>
</dbReference>
<evidence type="ECO:0000256" key="1">
    <source>
        <dbReference type="ARBA" id="ARBA00023015"/>
    </source>
</evidence>
<keyword evidence="1" id="KW-0805">Transcription regulation</keyword>
<evidence type="ECO:0000259" key="4">
    <source>
        <dbReference type="PROSITE" id="PS50995"/>
    </source>
</evidence>
<sequence>MRVFFLKDLPSQQMVQGYAEAHGVETETIASGLAMMRRASLMIRRLESYFSERGLSQLRFLVLIVIDREPDRDTLTVGELTERLDVAGPVVARTLRLLLEDGLIAQAKDSRDARVKHVGLTGIGKETLDALLPGYLAIIAEEMQKPLR</sequence>
<organism evidence="5 6">
    <name type="scientific">Methylorubrum rhodinum</name>
    <dbReference type="NCBI Taxonomy" id="29428"/>
    <lineage>
        <taxon>Bacteria</taxon>
        <taxon>Pseudomonadati</taxon>
        <taxon>Pseudomonadota</taxon>
        <taxon>Alphaproteobacteria</taxon>
        <taxon>Hyphomicrobiales</taxon>
        <taxon>Methylobacteriaceae</taxon>
        <taxon>Methylorubrum</taxon>
    </lineage>
</organism>
<dbReference type="InterPro" id="IPR036388">
    <property type="entry name" value="WH-like_DNA-bd_sf"/>
</dbReference>
<comment type="caution">
    <text evidence="5">The sequence shown here is derived from an EMBL/GenBank/DDBJ whole genome shotgun (WGS) entry which is preliminary data.</text>
</comment>
<evidence type="ECO:0000313" key="5">
    <source>
        <dbReference type="EMBL" id="MBB5756641.1"/>
    </source>
</evidence>
<dbReference type="GO" id="GO:0003677">
    <property type="term" value="F:DNA binding"/>
    <property type="evidence" value="ECO:0007669"/>
    <property type="project" value="UniProtKB-KW"/>
</dbReference>
<evidence type="ECO:0000313" key="6">
    <source>
        <dbReference type="Proteomes" id="UP000583454"/>
    </source>
</evidence>
<protein>
    <submittedName>
        <fullName evidence="5">DNA-binding MarR family transcriptional regulator</fullName>
    </submittedName>
</protein>
<dbReference type="InterPro" id="IPR000835">
    <property type="entry name" value="HTH_MarR-typ"/>
</dbReference>
<dbReference type="RefSeq" id="WP_210306338.1">
    <property type="nucleotide sequence ID" value="NZ_JACHOP010000004.1"/>
</dbReference>
<keyword evidence="3" id="KW-0804">Transcription</keyword>
<gene>
    <name evidence="5" type="ORF">HNR00_001341</name>
</gene>
<reference evidence="5 6" key="1">
    <citation type="submission" date="2020-08" db="EMBL/GenBank/DDBJ databases">
        <title>Genomic Encyclopedia of Type Strains, Phase IV (KMG-IV): sequencing the most valuable type-strain genomes for metagenomic binning, comparative biology and taxonomic classification.</title>
        <authorList>
            <person name="Goeker M."/>
        </authorList>
    </citation>
    <scope>NUCLEOTIDE SEQUENCE [LARGE SCALE GENOMIC DNA]</scope>
    <source>
        <strain evidence="5 6">DSM 2163</strain>
    </source>
</reference>
<evidence type="ECO:0000256" key="3">
    <source>
        <dbReference type="ARBA" id="ARBA00023163"/>
    </source>
</evidence>
<dbReference type="Pfam" id="PF12802">
    <property type="entry name" value="MarR_2"/>
    <property type="match status" value="1"/>
</dbReference>
<dbReference type="GO" id="GO:0003700">
    <property type="term" value="F:DNA-binding transcription factor activity"/>
    <property type="evidence" value="ECO:0007669"/>
    <property type="project" value="InterPro"/>
</dbReference>
<evidence type="ECO:0000256" key="2">
    <source>
        <dbReference type="ARBA" id="ARBA00023125"/>
    </source>
</evidence>
<accession>A0A840ZI16</accession>
<dbReference type="SMART" id="SM00347">
    <property type="entry name" value="HTH_MARR"/>
    <property type="match status" value="1"/>
</dbReference>
<dbReference type="SUPFAM" id="SSF46785">
    <property type="entry name" value="Winged helix' DNA-binding domain"/>
    <property type="match status" value="1"/>
</dbReference>
<dbReference type="PROSITE" id="PS50995">
    <property type="entry name" value="HTH_MARR_2"/>
    <property type="match status" value="1"/>
</dbReference>
<dbReference type="Gene3D" id="1.10.10.10">
    <property type="entry name" value="Winged helix-like DNA-binding domain superfamily/Winged helix DNA-binding domain"/>
    <property type="match status" value="1"/>
</dbReference>
<proteinExistence type="predicted"/>
<name>A0A840ZI16_9HYPH</name>
<keyword evidence="6" id="KW-1185">Reference proteome</keyword>
<dbReference type="Proteomes" id="UP000583454">
    <property type="component" value="Unassembled WGS sequence"/>
</dbReference>
<feature type="domain" description="HTH marR-type" evidence="4">
    <location>
        <begin position="26"/>
        <end position="148"/>
    </location>
</feature>